<dbReference type="InterPro" id="IPR008778">
    <property type="entry name" value="Pirin_C_dom"/>
</dbReference>
<dbReference type="Pfam" id="PF02678">
    <property type="entry name" value="Pirin"/>
    <property type="match status" value="1"/>
</dbReference>
<dbReference type="GO" id="GO:0046872">
    <property type="term" value="F:metal ion binding"/>
    <property type="evidence" value="ECO:0007669"/>
    <property type="project" value="UniProtKB-KW"/>
</dbReference>
<dbReference type="PIRSF" id="PIRSF006232">
    <property type="entry name" value="Pirin"/>
    <property type="match status" value="1"/>
</dbReference>
<feature type="binding site" evidence="2">
    <location>
        <position position="115"/>
    </location>
    <ligand>
        <name>Fe cation</name>
        <dbReference type="ChEBI" id="CHEBI:24875"/>
    </ligand>
</feature>
<sequence>MPEEPYVDAEPGSALETVIVPRTRDLGDGFEVRRALPSSRRRMVGPFIFLDQMGPSVLQAGKGLDVRPHPHIGLATVTYLFDGEVLHRDSLGVVQTIRPGAVNWMVAGRGIVHSERTPPEARVKANRLFGIQFWVALPGKHEEDAPSFVHTPVEALPVIQDHGLELRLIAGELFGERSPAKTQSELFYADVKLDVGTRLPVPSVHEERGLFIAEGQVEVGGESFGPGQLLVLRPGADVVARGGGATRSRLLLFGGEPMDGPRHIWWNFVSSSKERIEQAKEDWLAGRIGQVPGETEFIPLPEPEPNVPRYP</sequence>
<dbReference type="SUPFAM" id="SSF51182">
    <property type="entry name" value="RmlC-like cupins"/>
    <property type="match status" value="1"/>
</dbReference>
<keyword evidence="2" id="KW-0479">Metal-binding</keyword>
<keyword evidence="2" id="KW-0408">Iron</keyword>
<feature type="binding site" evidence="2">
    <location>
        <position position="69"/>
    </location>
    <ligand>
        <name>Fe cation</name>
        <dbReference type="ChEBI" id="CHEBI:24875"/>
    </ligand>
</feature>
<dbReference type="AlphaFoldDB" id="A0A540X7B7"/>
<evidence type="ECO:0000259" key="5">
    <source>
        <dbReference type="Pfam" id="PF05726"/>
    </source>
</evidence>
<feature type="binding site" evidence="2">
    <location>
        <position position="71"/>
    </location>
    <ligand>
        <name>Fe cation</name>
        <dbReference type="ChEBI" id="CHEBI:24875"/>
    </ligand>
</feature>
<accession>A0A540X7B7</accession>
<dbReference type="InterPro" id="IPR003829">
    <property type="entry name" value="Pirin_N_dom"/>
</dbReference>
<dbReference type="CDD" id="cd02247">
    <property type="entry name" value="cupin_pirin_C"/>
    <property type="match status" value="1"/>
</dbReference>
<evidence type="ECO:0000256" key="2">
    <source>
        <dbReference type="PIRSR" id="PIRSR006232-1"/>
    </source>
</evidence>
<dbReference type="Proteomes" id="UP000315369">
    <property type="component" value="Unassembled WGS sequence"/>
</dbReference>
<comment type="similarity">
    <text evidence="1 3">Belongs to the pirin family.</text>
</comment>
<feature type="domain" description="Pirin N-terminal" evidence="4">
    <location>
        <begin position="30"/>
        <end position="135"/>
    </location>
</feature>
<dbReference type="InterPro" id="IPR012093">
    <property type="entry name" value="Pirin"/>
</dbReference>
<dbReference type="InterPro" id="IPR014710">
    <property type="entry name" value="RmlC-like_jellyroll"/>
</dbReference>
<dbReference type="CDD" id="cd02909">
    <property type="entry name" value="cupin_pirin_N"/>
    <property type="match status" value="1"/>
</dbReference>
<feature type="binding site" evidence="2">
    <location>
        <position position="113"/>
    </location>
    <ligand>
        <name>Fe cation</name>
        <dbReference type="ChEBI" id="CHEBI:24875"/>
    </ligand>
</feature>
<dbReference type="Gene3D" id="2.60.120.10">
    <property type="entry name" value="Jelly Rolls"/>
    <property type="match status" value="2"/>
</dbReference>
<evidence type="ECO:0000256" key="3">
    <source>
        <dbReference type="RuleBase" id="RU003457"/>
    </source>
</evidence>
<dbReference type="PANTHER" id="PTHR13903">
    <property type="entry name" value="PIRIN-RELATED"/>
    <property type="match status" value="1"/>
</dbReference>
<keyword evidence="7" id="KW-1185">Reference proteome</keyword>
<evidence type="ECO:0000313" key="6">
    <source>
        <dbReference type="EMBL" id="TQF17090.1"/>
    </source>
</evidence>
<reference evidence="6 7" key="1">
    <citation type="submission" date="2019-06" db="EMBL/GenBank/DDBJ databases">
        <authorList>
            <person name="Livingstone P."/>
            <person name="Whitworth D."/>
        </authorList>
    </citation>
    <scope>NUCLEOTIDE SEQUENCE [LARGE SCALE GENOMIC DNA]</scope>
    <source>
        <strain evidence="6 7">AM401</strain>
    </source>
</reference>
<dbReference type="InterPro" id="IPR011051">
    <property type="entry name" value="RmlC_Cupin_sf"/>
</dbReference>
<organism evidence="6 7">
    <name type="scientific">Myxococcus llanfairpwllgwyngyllgogerychwyrndrobwllllantysiliogogogochensis</name>
    <dbReference type="NCBI Taxonomy" id="2590453"/>
    <lineage>
        <taxon>Bacteria</taxon>
        <taxon>Pseudomonadati</taxon>
        <taxon>Myxococcota</taxon>
        <taxon>Myxococcia</taxon>
        <taxon>Myxococcales</taxon>
        <taxon>Cystobacterineae</taxon>
        <taxon>Myxococcaceae</taxon>
        <taxon>Myxococcus</taxon>
    </lineage>
</organism>
<protein>
    <submittedName>
        <fullName evidence="6">Pirin family protein</fullName>
    </submittedName>
</protein>
<name>A0A540X7B7_9BACT</name>
<comment type="cofactor">
    <cofactor evidence="2">
        <name>Fe cation</name>
        <dbReference type="ChEBI" id="CHEBI:24875"/>
    </cofactor>
    <text evidence="2">Binds 1 Fe cation per subunit.</text>
</comment>
<evidence type="ECO:0000259" key="4">
    <source>
        <dbReference type="Pfam" id="PF02678"/>
    </source>
</evidence>
<comment type="caution">
    <text evidence="6">The sequence shown here is derived from an EMBL/GenBank/DDBJ whole genome shotgun (WGS) entry which is preliminary data.</text>
</comment>
<dbReference type="EMBL" id="VIFM01000013">
    <property type="protein sequence ID" value="TQF17090.1"/>
    <property type="molecule type" value="Genomic_DNA"/>
</dbReference>
<dbReference type="Pfam" id="PF05726">
    <property type="entry name" value="Pirin_C"/>
    <property type="match status" value="1"/>
</dbReference>
<dbReference type="PANTHER" id="PTHR13903:SF8">
    <property type="entry name" value="PIRIN"/>
    <property type="match status" value="1"/>
</dbReference>
<gene>
    <name evidence="6" type="ORF">FJV41_05155</name>
</gene>
<dbReference type="OrthoDB" id="9780903at2"/>
<evidence type="ECO:0000313" key="7">
    <source>
        <dbReference type="Proteomes" id="UP000315369"/>
    </source>
</evidence>
<feature type="domain" description="Pirin C-terminal" evidence="5">
    <location>
        <begin position="188"/>
        <end position="288"/>
    </location>
</feature>
<proteinExistence type="inferred from homology"/>
<evidence type="ECO:0000256" key="1">
    <source>
        <dbReference type="ARBA" id="ARBA00008416"/>
    </source>
</evidence>